<dbReference type="EMBL" id="JAMYWD010000007">
    <property type="protein sequence ID" value="KAJ4966572.1"/>
    <property type="molecule type" value="Genomic_DNA"/>
</dbReference>
<keyword evidence="3" id="KW-1185">Reference proteome</keyword>
<dbReference type="InterPro" id="IPR003428">
    <property type="entry name" value="MAM33"/>
</dbReference>
<dbReference type="GO" id="GO:0005759">
    <property type="term" value="C:mitochondrial matrix"/>
    <property type="evidence" value="ECO:0007669"/>
    <property type="project" value="InterPro"/>
</dbReference>
<dbReference type="InterPro" id="IPR036561">
    <property type="entry name" value="MAM33_sf"/>
</dbReference>
<dbReference type="Proteomes" id="UP001141806">
    <property type="component" value="Unassembled WGS sequence"/>
</dbReference>
<dbReference type="AlphaFoldDB" id="A0A9Q0K9X0"/>
<sequence length="265" mass="30612">MRSFTFSLIRRSLRSYGPSRLTSKQQQSFLYSSMASSHFSSYSLRRKRFQDLWRTPPFQSFRFVSTAVKKVGAEENLKRVLESEIECADESEDLHRGGFLPDGFPFEIIDNPGEQTITLKREFFGESIQVEVHMPDMAEEDEEDEDDEDDKDDGDAGSGQTYISLIVNVSKGEGPHLEFSCSASPDDITIDNMMMKSPNTSSNEIAYEGPEFSDLDENLQKEFYKYLDVRGIKSSFTNFLQEYMILKDNREYLGWLKNMKDFIEK</sequence>
<feature type="compositionally biased region" description="Acidic residues" evidence="1">
    <location>
        <begin position="138"/>
        <end position="155"/>
    </location>
</feature>
<dbReference type="SUPFAM" id="SSF54529">
    <property type="entry name" value="Mitochondrial glycoprotein MAM33-like"/>
    <property type="match status" value="1"/>
</dbReference>
<name>A0A9Q0K9X0_9MAGN</name>
<dbReference type="Gene3D" id="3.10.280.10">
    <property type="entry name" value="Mitochondrial glycoprotein"/>
    <property type="match status" value="1"/>
</dbReference>
<reference evidence="2" key="1">
    <citation type="journal article" date="2023" name="Plant J.">
        <title>The genome of the king protea, Protea cynaroides.</title>
        <authorList>
            <person name="Chang J."/>
            <person name="Duong T.A."/>
            <person name="Schoeman C."/>
            <person name="Ma X."/>
            <person name="Roodt D."/>
            <person name="Barker N."/>
            <person name="Li Z."/>
            <person name="Van de Peer Y."/>
            <person name="Mizrachi E."/>
        </authorList>
    </citation>
    <scope>NUCLEOTIDE SEQUENCE</scope>
    <source>
        <tissue evidence="2">Young leaves</tissue>
    </source>
</reference>
<organism evidence="2 3">
    <name type="scientific">Protea cynaroides</name>
    <dbReference type="NCBI Taxonomy" id="273540"/>
    <lineage>
        <taxon>Eukaryota</taxon>
        <taxon>Viridiplantae</taxon>
        <taxon>Streptophyta</taxon>
        <taxon>Embryophyta</taxon>
        <taxon>Tracheophyta</taxon>
        <taxon>Spermatophyta</taxon>
        <taxon>Magnoliopsida</taxon>
        <taxon>Proteales</taxon>
        <taxon>Proteaceae</taxon>
        <taxon>Protea</taxon>
    </lineage>
</organism>
<dbReference type="Pfam" id="PF02330">
    <property type="entry name" value="MAM33"/>
    <property type="match status" value="1"/>
</dbReference>
<evidence type="ECO:0000256" key="1">
    <source>
        <dbReference type="SAM" id="MobiDB-lite"/>
    </source>
</evidence>
<dbReference type="OrthoDB" id="278212at2759"/>
<evidence type="ECO:0008006" key="4">
    <source>
        <dbReference type="Google" id="ProtNLM"/>
    </source>
</evidence>
<gene>
    <name evidence="2" type="ORF">NE237_018421</name>
</gene>
<feature type="region of interest" description="Disordered" evidence="1">
    <location>
        <begin position="138"/>
        <end position="158"/>
    </location>
</feature>
<proteinExistence type="predicted"/>
<dbReference type="PANTHER" id="PTHR10826:SF27">
    <property type="entry name" value="OS06G0326500 PROTEIN"/>
    <property type="match status" value="1"/>
</dbReference>
<accession>A0A9Q0K9X0</accession>
<comment type="caution">
    <text evidence="2">The sequence shown here is derived from an EMBL/GenBank/DDBJ whole genome shotgun (WGS) entry which is preliminary data.</text>
</comment>
<dbReference type="PANTHER" id="PTHR10826">
    <property type="entry name" value="COMPLEMENT COMPONENT 1"/>
    <property type="match status" value="1"/>
</dbReference>
<evidence type="ECO:0000313" key="3">
    <source>
        <dbReference type="Proteomes" id="UP001141806"/>
    </source>
</evidence>
<evidence type="ECO:0000313" key="2">
    <source>
        <dbReference type="EMBL" id="KAJ4966572.1"/>
    </source>
</evidence>
<protein>
    <recommendedName>
        <fullName evidence="4">Mitochondrial glycoprotein</fullName>
    </recommendedName>
</protein>